<name>A0A2A4X8H8_UNCAE</name>
<keyword evidence="1" id="KW-1133">Transmembrane helix</keyword>
<sequence>MAATARYPLLQTVSAHVRWAGQARATSLRFAVRRDTGVDNKMAYIYNKAIAGLAHEVLDRDSRCSLSSVMGDCANRRGGLGECACEPLDRVRHPDRRASYESLMLAKSLRIIEKQRETAGSFSLNLVLFASGQLHAEETFLFKLFESLKQKQYSGSVNLFLIDFCYKSAIGKGAFSHDKALNQFVSEMRLTLPSSINLNGAVFASAQDYKMQAEQDAGLRYDVMHGQDIENANESMDSIRSCSRLPQEVMHVLVKQNNLASICVIQKGGELEIHRQLSPQTKVVEKLVIKNNVLESSTGFWKYIVIALSIAACICLIIYSIVNRNRIRRLMHF</sequence>
<feature type="transmembrane region" description="Helical" evidence="1">
    <location>
        <begin position="300"/>
        <end position="322"/>
    </location>
</feature>
<keyword evidence="1" id="KW-0812">Transmembrane</keyword>
<comment type="caution">
    <text evidence="2">The sequence shown here is derived from an EMBL/GenBank/DDBJ whole genome shotgun (WGS) entry which is preliminary data.</text>
</comment>
<dbReference type="EMBL" id="NVUK01000006">
    <property type="protein sequence ID" value="PCI78429.1"/>
    <property type="molecule type" value="Genomic_DNA"/>
</dbReference>
<dbReference type="AlphaFoldDB" id="A0A2A4X8H8"/>
<protein>
    <submittedName>
        <fullName evidence="2">Uncharacterized protein</fullName>
    </submittedName>
</protein>
<organism evidence="2 3">
    <name type="scientific">Aerophobetes bacterium</name>
    <dbReference type="NCBI Taxonomy" id="2030807"/>
    <lineage>
        <taxon>Bacteria</taxon>
        <taxon>Candidatus Aerophobota</taxon>
    </lineage>
</organism>
<accession>A0A2A4X8H8</accession>
<proteinExistence type="predicted"/>
<reference evidence="3" key="1">
    <citation type="submission" date="2017-08" db="EMBL/GenBank/DDBJ databases">
        <title>A dynamic microbial community with high functional redundancy inhabits the cold, oxic subseafloor aquifer.</title>
        <authorList>
            <person name="Tully B.J."/>
            <person name="Wheat C.G."/>
            <person name="Glazer B.T."/>
            <person name="Huber J.A."/>
        </authorList>
    </citation>
    <scope>NUCLEOTIDE SEQUENCE [LARGE SCALE GENOMIC DNA]</scope>
</reference>
<dbReference type="Proteomes" id="UP000218775">
    <property type="component" value="Unassembled WGS sequence"/>
</dbReference>
<keyword evidence="1" id="KW-0472">Membrane</keyword>
<evidence type="ECO:0000256" key="1">
    <source>
        <dbReference type="SAM" id="Phobius"/>
    </source>
</evidence>
<gene>
    <name evidence="2" type="ORF">COB21_00940</name>
</gene>
<evidence type="ECO:0000313" key="2">
    <source>
        <dbReference type="EMBL" id="PCI78429.1"/>
    </source>
</evidence>
<evidence type="ECO:0000313" key="3">
    <source>
        <dbReference type="Proteomes" id="UP000218775"/>
    </source>
</evidence>